<proteinExistence type="predicted"/>
<keyword evidence="1" id="KW-0472">Membrane</keyword>
<feature type="transmembrane region" description="Helical" evidence="1">
    <location>
        <begin position="27"/>
        <end position="53"/>
    </location>
</feature>
<name>A0A4Q7KWN8_9PSEU</name>
<organism evidence="2 3">
    <name type="scientific">Herbihabitans rhizosphaerae</name>
    <dbReference type="NCBI Taxonomy" id="1872711"/>
    <lineage>
        <taxon>Bacteria</taxon>
        <taxon>Bacillati</taxon>
        <taxon>Actinomycetota</taxon>
        <taxon>Actinomycetes</taxon>
        <taxon>Pseudonocardiales</taxon>
        <taxon>Pseudonocardiaceae</taxon>
        <taxon>Herbihabitans</taxon>
    </lineage>
</organism>
<dbReference type="AlphaFoldDB" id="A0A4Q7KWN8"/>
<accession>A0A4Q7KWN8</accession>
<reference evidence="2 3" key="1">
    <citation type="submission" date="2019-02" db="EMBL/GenBank/DDBJ databases">
        <title>Genomic Encyclopedia of Type Strains, Phase IV (KMG-IV): sequencing the most valuable type-strain genomes for metagenomic binning, comparative biology and taxonomic classification.</title>
        <authorList>
            <person name="Goeker M."/>
        </authorList>
    </citation>
    <scope>NUCLEOTIDE SEQUENCE [LARGE SCALE GENOMIC DNA]</scope>
    <source>
        <strain evidence="2 3">DSM 101727</strain>
    </source>
</reference>
<sequence>MLVLAAPVVLPLWVAFGHVLLLGETGLMMLVSMLLIAPTLFSFLTIPFVMVLINKRVRATRRVSVLVTIPILVLTGCVLVFPAFVREADDQARWRSFAQNSFGISGGASDDWANALYTVGAVALCALIVATIYEFVQAKRNPRSDTVV</sequence>
<evidence type="ECO:0000313" key="2">
    <source>
        <dbReference type="EMBL" id="RZS41194.1"/>
    </source>
</evidence>
<keyword evidence="1" id="KW-0812">Transmembrane</keyword>
<evidence type="ECO:0000313" key="3">
    <source>
        <dbReference type="Proteomes" id="UP000294257"/>
    </source>
</evidence>
<feature type="transmembrane region" description="Helical" evidence="1">
    <location>
        <begin position="65"/>
        <end position="85"/>
    </location>
</feature>
<protein>
    <submittedName>
        <fullName evidence="2">Uncharacterized protein</fullName>
    </submittedName>
</protein>
<keyword evidence="3" id="KW-1185">Reference proteome</keyword>
<keyword evidence="1" id="KW-1133">Transmembrane helix</keyword>
<gene>
    <name evidence="2" type="ORF">EV193_103514</name>
</gene>
<evidence type="ECO:0000256" key="1">
    <source>
        <dbReference type="SAM" id="Phobius"/>
    </source>
</evidence>
<comment type="caution">
    <text evidence="2">The sequence shown here is derived from an EMBL/GenBank/DDBJ whole genome shotgun (WGS) entry which is preliminary data.</text>
</comment>
<dbReference type="Proteomes" id="UP000294257">
    <property type="component" value="Unassembled WGS sequence"/>
</dbReference>
<dbReference type="EMBL" id="SGWQ01000003">
    <property type="protein sequence ID" value="RZS41194.1"/>
    <property type="molecule type" value="Genomic_DNA"/>
</dbReference>
<feature type="transmembrane region" description="Helical" evidence="1">
    <location>
        <begin position="115"/>
        <end position="136"/>
    </location>
</feature>